<keyword evidence="2" id="KW-0489">Methyltransferase</keyword>
<dbReference type="SUPFAM" id="SSF54593">
    <property type="entry name" value="Glyoxalase/Bleomycin resistance protein/Dihydroxybiphenyl dioxygenase"/>
    <property type="match status" value="1"/>
</dbReference>
<dbReference type="CDD" id="cd06588">
    <property type="entry name" value="PhnB_like"/>
    <property type="match status" value="1"/>
</dbReference>
<reference evidence="3" key="1">
    <citation type="submission" date="2017-02" db="EMBL/GenBank/DDBJ databases">
        <authorList>
            <person name="Varghese N."/>
            <person name="Submissions S."/>
        </authorList>
    </citation>
    <scope>NUCLEOTIDE SEQUENCE [LARGE SCALE GENOMIC DNA]</scope>
    <source>
        <strain evidence="3">DSM 22224</strain>
    </source>
</reference>
<dbReference type="InterPro" id="IPR028973">
    <property type="entry name" value="PhnB-like"/>
</dbReference>
<dbReference type="OrthoDB" id="9806473at2"/>
<dbReference type="InterPro" id="IPR009725">
    <property type="entry name" value="3_dmu_93_MTrfase"/>
</dbReference>
<dbReference type="PANTHER" id="PTHR33990:SF2">
    <property type="entry name" value="PHNB-LIKE DOMAIN-CONTAINING PROTEIN"/>
    <property type="match status" value="1"/>
</dbReference>
<accession>A0A1T4N521</accession>
<evidence type="ECO:0000313" key="2">
    <source>
        <dbReference type="EMBL" id="SJZ74264.1"/>
    </source>
</evidence>
<organism evidence="2 3">
    <name type="scientific">Chitinophaga eiseniae</name>
    <dbReference type="NCBI Taxonomy" id="634771"/>
    <lineage>
        <taxon>Bacteria</taxon>
        <taxon>Pseudomonadati</taxon>
        <taxon>Bacteroidota</taxon>
        <taxon>Chitinophagia</taxon>
        <taxon>Chitinophagales</taxon>
        <taxon>Chitinophagaceae</taxon>
        <taxon>Chitinophaga</taxon>
    </lineage>
</organism>
<dbReference type="RefSeq" id="WP_078668032.1">
    <property type="nucleotide sequence ID" value="NZ_FUWZ01000001.1"/>
</dbReference>
<dbReference type="AlphaFoldDB" id="A0A1T4N521"/>
<keyword evidence="2" id="KW-0808">Transferase</keyword>
<sequence>MKNEQQITPFLWFNDNAETAIQFYQDVFPKVEVCGISRYGAGAPLPEGTLMTATFRLKDLTFIALNGGPHFTFNEAVSFVISCETQEEVDHYWNGLTANGGKEGRCGWLKDPFGVSWQVVPTLLGQLLGAADRQKAGRAMQAMMGMNKLDMQGLQDAFDGK</sequence>
<protein>
    <submittedName>
        <fullName evidence="2">Glyoxalase superfamily enzyme, possibly 3-demethylubiquinone-9 3-methyltransferase</fullName>
    </submittedName>
</protein>
<keyword evidence="2" id="KW-0830">Ubiquinone</keyword>
<dbReference type="GO" id="GO:0032259">
    <property type="term" value="P:methylation"/>
    <property type="evidence" value="ECO:0007669"/>
    <property type="project" value="UniProtKB-KW"/>
</dbReference>
<dbReference type="Proteomes" id="UP000190367">
    <property type="component" value="Unassembled WGS sequence"/>
</dbReference>
<dbReference type="Pfam" id="PF06983">
    <property type="entry name" value="3-dmu-9_3-mt"/>
    <property type="match status" value="1"/>
</dbReference>
<gene>
    <name evidence="2" type="ORF">SAMN04488128_1011429</name>
</gene>
<dbReference type="STRING" id="634771.SAMN04488128_1011429"/>
<evidence type="ECO:0000259" key="1">
    <source>
        <dbReference type="Pfam" id="PF06983"/>
    </source>
</evidence>
<proteinExistence type="predicted"/>
<evidence type="ECO:0000313" key="3">
    <source>
        <dbReference type="Proteomes" id="UP000190367"/>
    </source>
</evidence>
<keyword evidence="3" id="KW-1185">Reference proteome</keyword>
<name>A0A1T4N521_9BACT</name>
<dbReference type="GO" id="GO:0008168">
    <property type="term" value="F:methyltransferase activity"/>
    <property type="evidence" value="ECO:0007669"/>
    <property type="project" value="UniProtKB-KW"/>
</dbReference>
<dbReference type="InterPro" id="IPR029068">
    <property type="entry name" value="Glyas_Bleomycin-R_OHBP_Dase"/>
</dbReference>
<dbReference type="Gene3D" id="3.10.180.10">
    <property type="entry name" value="2,3-Dihydroxybiphenyl 1,2-Dioxygenase, domain 1"/>
    <property type="match status" value="1"/>
</dbReference>
<dbReference type="PIRSF" id="PIRSF021700">
    <property type="entry name" value="3_dmu_93_MTrfase"/>
    <property type="match status" value="1"/>
</dbReference>
<dbReference type="EMBL" id="FUWZ01000001">
    <property type="protein sequence ID" value="SJZ74264.1"/>
    <property type="molecule type" value="Genomic_DNA"/>
</dbReference>
<feature type="domain" description="PhnB-like" evidence="1">
    <location>
        <begin position="5"/>
        <end position="120"/>
    </location>
</feature>
<dbReference type="PANTHER" id="PTHR33990">
    <property type="entry name" value="PROTEIN YJDN-RELATED"/>
    <property type="match status" value="1"/>
</dbReference>